<dbReference type="Gene3D" id="3.60.21.10">
    <property type="match status" value="1"/>
</dbReference>
<dbReference type="AlphaFoldDB" id="A0A7W6BXJ2"/>
<evidence type="ECO:0000313" key="5">
    <source>
        <dbReference type="Proteomes" id="UP000531216"/>
    </source>
</evidence>
<dbReference type="CDD" id="cd07385">
    <property type="entry name" value="MPP_YkuE_C"/>
    <property type="match status" value="1"/>
</dbReference>
<dbReference type="RefSeq" id="WP_090965663.1">
    <property type="nucleotide sequence ID" value="NZ_FOOA01000020.1"/>
</dbReference>
<dbReference type="OrthoDB" id="9780884at2"/>
<keyword evidence="5" id="KW-1185">Reference proteome</keyword>
<evidence type="ECO:0000313" key="4">
    <source>
        <dbReference type="EMBL" id="MBB3936988.1"/>
    </source>
</evidence>
<dbReference type="InterPro" id="IPR006311">
    <property type="entry name" value="TAT_signal"/>
</dbReference>
<dbReference type="Proteomes" id="UP000531216">
    <property type="component" value="Unassembled WGS sequence"/>
</dbReference>
<comment type="caution">
    <text evidence="4">The sequence shown here is derived from an EMBL/GenBank/DDBJ whole genome shotgun (WGS) entry which is preliminary data.</text>
</comment>
<protein>
    <recommendedName>
        <fullName evidence="3">Calcineurin-like phosphoesterase domain-containing protein</fullName>
    </recommendedName>
</protein>
<dbReference type="EMBL" id="JACIDO010000006">
    <property type="protein sequence ID" value="MBB3936988.1"/>
    <property type="molecule type" value="Genomic_DNA"/>
</dbReference>
<organism evidence="4 5">
    <name type="scientific">Aureimonas phyllosphaerae</name>
    <dbReference type="NCBI Taxonomy" id="1166078"/>
    <lineage>
        <taxon>Bacteria</taxon>
        <taxon>Pseudomonadati</taxon>
        <taxon>Pseudomonadota</taxon>
        <taxon>Alphaproteobacteria</taxon>
        <taxon>Hyphomicrobiales</taxon>
        <taxon>Aurantimonadaceae</taxon>
        <taxon>Aureimonas</taxon>
    </lineage>
</organism>
<keyword evidence="1" id="KW-0479">Metal-binding</keyword>
<dbReference type="PANTHER" id="PTHR31302">
    <property type="entry name" value="TRANSMEMBRANE PROTEIN WITH METALLOPHOSPHOESTERASE DOMAIN-RELATED"/>
    <property type="match status" value="1"/>
</dbReference>
<feature type="domain" description="Calcineurin-like phosphoesterase" evidence="3">
    <location>
        <begin position="54"/>
        <end position="247"/>
    </location>
</feature>
<sequence>MPFLTRRRFLRTLGLGALATGALGSYAFALEPMWRLSVARYAFTPPGWPRGLRLRLALVADVHACHPWMRPDRISDIVDRTNALAPDVTLLLGDYSVGMRRFKTADVHPSVWASILAGLRAPLGRYAVMGNHDWWEDEAAQQRGHGPTFGQDALERAGLPVLENQAVRRSKDGHPFWIAGLGDQLALLPKRQYGRSAWRGVDDLPATLAAVTDDAPVILMAHEPDVFPDVRAATRPVALTVSGHTHGGQIRLLGHSPVVPSRYANRYAYGHVVEPRSDGRDAHLVVSGGLGCSIAPVRFGVPPEIVVIDLGDDHPPSAGV</sequence>
<accession>A0A7W6BXJ2</accession>
<dbReference type="InterPro" id="IPR004843">
    <property type="entry name" value="Calcineurin-like_PHP"/>
</dbReference>
<dbReference type="GO" id="GO:0016020">
    <property type="term" value="C:membrane"/>
    <property type="evidence" value="ECO:0007669"/>
    <property type="project" value="GOC"/>
</dbReference>
<dbReference type="PROSITE" id="PS51318">
    <property type="entry name" value="TAT"/>
    <property type="match status" value="1"/>
</dbReference>
<dbReference type="GO" id="GO:0008758">
    <property type="term" value="F:UDP-2,3-diacylglucosamine hydrolase activity"/>
    <property type="evidence" value="ECO:0007669"/>
    <property type="project" value="TreeGrafter"/>
</dbReference>
<dbReference type="GO" id="GO:0009245">
    <property type="term" value="P:lipid A biosynthetic process"/>
    <property type="evidence" value="ECO:0007669"/>
    <property type="project" value="TreeGrafter"/>
</dbReference>
<reference evidence="4 5" key="1">
    <citation type="submission" date="2020-08" db="EMBL/GenBank/DDBJ databases">
        <title>Genomic Encyclopedia of Type Strains, Phase IV (KMG-IV): sequencing the most valuable type-strain genomes for metagenomic binning, comparative biology and taxonomic classification.</title>
        <authorList>
            <person name="Goeker M."/>
        </authorList>
    </citation>
    <scope>NUCLEOTIDE SEQUENCE [LARGE SCALE GENOMIC DNA]</scope>
    <source>
        <strain evidence="4 5">DSM 25024</strain>
    </source>
</reference>
<dbReference type="PANTHER" id="PTHR31302:SF31">
    <property type="entry name" value="PHOSPHODIESTERASE YAEI"/>
    <property type="match status" value="1"/>
</dbReference>
<dbReference type="InterPro" id="IPR029052">
    <property type="entry name" value="Metallo-depent_PP-like"/>
</dbReference>
<dbReference type="InterPro" id="IPR051158">
    <property type="entry name" value="Metallophosphoesterase_sf"/>
</dbReference>
<dbReference type="Pfam" id="PF00149">
    <property type="entry name" value="Metallophos"/>
    <property type="match status" value="1"/>
</dbReference>
<keyword evidence="2" id="KW-0378">Hydrolase</keyword>
<proteinExistence type="predicted"/>
<evidence type="ECO:0000259" key="3">
    <source>
        <dbReference type="Pfam" id="PF00149"/>
    </source>
</evidence>
<name>A0A7W6BXJ2_9HYPH</name>
<gene>
    <name evidence="4" type="ORF">GGR05_003153</name>
</gene>
<dbReference type="GO" id="GO:0046872">
    <property type="term" value="F:metal ion binding"/>
    <property type="evidence" value="ECO:0007669"/>
    <property type="project" value="UniProtKB-KW"/>
</dbReference>
<evidence type="ECO:0000256" key="2">
    <source>
        <dbReference type="ARBA" id="ARBA00022801"/>
    </source>
</evidence>
<evidence type="ECO:0000256" key="1">
    <source>
        <dbReference type="ARBA" id="ARBA00022723"/>
    </source>
</evidence>
<dbReference type="SUPFAM" id="SSF56300">
    <property type="entry name" value="Metallo-dependent phosphatases"/>
    <property type="match status" value="1"/>
</dbReference>